<dbReference type="InterPro" id="IPR012349">
    <property type="entry name" value="Split_barrel_FMN-bd"/>
</dbReference>
<dbReference type="SUPFAM" id="SSF50475">
    <property type="entry name" value="FMN-binding split barrel"/>
    <property type="match status" value="1"/>
</dbReference>
<reference evidence="1" key="1">
    <citation type="submission" date="2022-09" db="EMBL/GenBank/DDBJ databases">
        <title>Culturomic study of gut microbiota in children with autism spectrum disorder.</title>
        <authorList>
            <person name="Efimov B.A."/>
            <person name="Chaplin A.V."/>
            <person name="Sokolova S.R."/>
            <person name="Pikina A.P."/>
            <person name="Korzhanova M."/>
            <person name="Belova V."/>
            <person name="Korostin D."/>
        </authorList>
    </citation>
    <scope>NUCLEOTIDE SEQUENCE</scope>
    <source>
        <strain evidence="1">ASD5510</strain>
    </source>
</reference>
<dbReference type="RefSeq" id="WP_148395899.1">
    <property type="nucleotide sequence ID" value="NZ_JAJAGH010000008.1"/>
</dbReference>
<proteinExistence type="predicted"/>
<dbReference type="Gene3D" id="2.30.110.10">
    <property type="entry name" value="Electron Transport, Fmn-binding Protein, Chain A"/>
    <property type="match status" value="1"/>
</dbReference>
<dbReference type="Pfam" id="PF12900">
    <property type="entry name" value="Pyridox_ox_2"/>
    <property type="match status" value="1"/>
</dbReference>
<name>A0A9J6QQK2_9FIRM</name>
<sequence length="157" mass="17673">MFRQMRLKEENQLPQEHAVKILENNTHGVLALDGDDGYPYAVPVSYAYEDGKIYFHGAAEGGHKLDSIARNSKVSFCVVEKDEILAADFNTLFLSAIAFGRARILDNDEEKQQALERILKKYSADYMASGRDYIKASWNEVCAVEITIEHLTAKKGI</sequence>
<dbReference type="InterPro" id="IPR024747">
    <property type="entry name" value="Pyridox_Oxase-rel"/>
</dbReference>
<comment type="caution">
    <text evidence="1">The sequence shown here is derived from an EMBL/GenBank/DDBJ whole genome shotgun (WGS) entry which is preliminary data.</text>
</comment>
<evidence type="ECO:0000313" key="2">
    <source>
        <dbReference type="Proteomes" id="UP001065549"/>
    </source>
</evidence>
<dbReference type="Proteomes" id="UP001065549">
    <property type="component" value="Unassembled WGS sequence"/>
</dbReference>
<dbReference type="PANTHER" id="PTHR34071:SF2">
    <property type="entry name" value="FLAVIN-NUCLEOTIDE-BINDING PROTEIN"/>
    <property type="match status" value="1"/>
</dbReference>
<evidence type="ECO:0000313" key="1">
    <source>
        <dbReference type="EMBL" id="MCU7378282.1"/>
    </source>
</evidence>
<protein>
    <submittedName>
        <fullName evidence="1">Pyridoxamine 5'-phosphate oxidase family protein</fullName>
    </submittedName>
</protein>
<accession>A0A9J6QQK2</accession>
<dbReference type="EMBL" id="JAOSHN010000003">
    <property type="protein sequence ID" value="MCU7378282.1"/>
    <property type="molecule type" value="Genomic_DNA"/>
</dbReference>
<keyword evidence="2" id="KW-1185">Reference proteome</keyword>
<organism evidence="1 2">
    <name type="scientific">Hominibacterium faecale</name>
    <dbReference type="NCBI Taxonomy" id="2839743"/>
    <lineage>
        <taxon>Bacteria</taxon>
        <taxon>Bacillati</taxon>
        <taxon>Bacillota</taxon>
        <taxon>Clostridia</taxon>
        <taxon>Peptostreptococcales</taxon>
        <taxon>Anaerovoracaceae</taxon>
        <taxon>Hominibacterium</taxon>
    </lineage>
</organism>
<dbReference type="AlphaFoldDB" id="A0A9J6QQK2"/>
<dbReference type="PANTHER" id="PTHR34071">
    <property type="entry name" value="5-NITROIMIDAZOLE ANTIBIOTICS RESISTANCE PROTEIN, NIMA-FAMILY-RELATED PROTEIN-RELATED"/>
    <property type="match status" value="1"/>
</dbReference>
<gene>
    <name evidence="1" type="ORF">OBO34_07925</name>
</gene>